<dbReference type="AlphaFoldDB" id="A0A3B1BSI1"/>
<dbReference type="EC" id="3.6.1.11" evidence="2"/>
<sequence>MSRIAAIDLGTNTVRIMVAERNGESFEQIFSDQVITRLGEGSHENGKLAPEAMKRTTEGVTGLVRSAEPFRPFKLFITATSAARDASNTGALDAMIHSATGVRLRIIPWEEEARLSLLGAKMVVGDDIGRFILFDIGGGSTEYILSAGDGKPQAAGTNLGVVRLAETYITKHPVVDNEYNDMMKEINATVDRAFTDIRAKGDETLVGTAGTVTSLAAIALRLVEYSPAKVNGYRLTKKVVEELRRKLFAMTLEERGRISHISGGREDLIVPGIGIILATMKRFGADSLIVSDYGIREGLILDIFATEANG</sequence>
<dbReference type="InterPro" id="IPR043129">
    <property type="entry name" value="ATPase_NBD"/>
</dbReference>
<evidence type="ECO:0000259" key="1">
    <source>
        <dbReference type="Pfam" id="PF02541"/>
    </source>
</evidence>
<evidence type="ECO:0000313" key="2">
    <source>
        <dbReference type="EMBL" id="VAX17501.1"/>
    </source>
</evidence>
<dbReference type="EMBL" id="UOGA01000097">
    <property type="protein sequence ID" value="VAX17501.1"/>
    <property type="molecule type" value="Genomic_DNA"/>
</dbReference>
<dbReference type="SUPFAM" id="SSF53067">
    <property type="entry name" value="Actin-like ATPase domain"/>
    <property type="match status" value="2"/>
</dbReference>
<organism evidence="2">
    <name type="scientific">hydrothermal vent metagenome</name>
    <dbReference type="NCBI Taxonomy" id="652676"/>
    <lineage>
        <taxon>unclassified sequences</taxon>
        <taxon>metagenomes</taxon>
        <taxon>ecological metagenomes</taxon>
    </lineage>
</organism>
<dbReference type="PANTHER" id="PTHR30005">
    <property type="entry name" value="EXOPOLYPHOSPHATASE"/>
    <property type="match status" value="1"/>
</dbReference>
<protein>
    <submittedName>
        <fullName evidence="2">Exopolyphosphatase</fullName>
        <ecNumber evidence="2">3.6.1.11</ecNumber>
    </submittedName>
</protein>
<dbReference type="InterPro" id="IPR050273">
    <property type="entry name" value="GppA/Ppx_hydrolase"/>
</dbReference>
<name>A0A3B1BSI1_9ZZZZ</name>
<keyword evidence="2" id="KW-0378">Hydrolase</keyword>
<dbReference type="InterPro" id="IPR003695">
    <property type="entry name" value="Ppx_GppA_N"/>
</dbReference>
<dbReference type="Gene3D" id="3.30.420.40">
    <property type="match status" value="1"/>
</dbReference>
<dbReference type="Gene3D" id="3.30.420.150">
    <property type="entry name" value="Exopolyphosphatase. Domain 2"/>
    <property type="match status" value="1"/>
</dbReference>
<feature type="domain" description="Ppx/GppA phosphatase N-terminal" evidence="1">
    <location>
        <begin position="18"/>
        <end position="304"/>
    </location>
</feature>
<gene>
    <name evidence="2" type="ORF">MNBD_NITROSPINAE04-957</name>
</gene>
<proteinExistence type="predicted"/>
<dbReference type="CDD" id="cd24054">
    <property type="entry name" value="ASKHA_NBD_AaPPX-GppA_MtPPX2-like"/>
    <property type="match status" value="1"/>
</dbReference>
<reference evidence="2" key="1">
    <citation type="submission" date="2018-06" db="EMBL/GenBank/DDBJ databases">
        <authorList>
            <person name="Zhirakovskaya E."/>
        </authorList>
    </citation>
    <scope>NUCLEOTIDE SEQUENCE</scope>
</reference>
<accession>A0A3B1BSI1</accession>
<dbReference type="Pfam" id="PF02541">
    <property type="entry name" value="Ppx-GppA"/>
    <property type="match status" value="1"/>
</dbReference>
<dbReference type="PANTHER" id="PTHR30005:SF0">
    <property type="entry name" value="RETROGRADE REGULATION PROTEIN 2"/>
    <property type="match status" value="1"/>
</dbReference>
<dbReference type="GO" id="GO:0004309">
    <property type="term" value="F:exopolyphosphatase activity"/>
    <property type="evidence" value="ECO:0007669"/>
    <property type="project" value="UniProtKB-EC"/>
</dbReference>